<dbReference type="InterPro" id="IPR012338">
    <property type="entry name" value="Beta-lactam/transpept-like"/>
</dbReference>
<feature type="region of interest" description="Disordered" evidence="3">
    <location>
        <begin position="252"/>
        <end position="328"/>
    </location>
</feature>
<dbReference type="SUPFAM" id="SSF56601">
    <property type="entry name" value="beta-lactamase/transpeptidase-like"/>
    <property type="match status" value="1"/>
</dbReference>
<dbReference type="EC" id="3.4.16.4" evidence="4"/>
<dbReference type="KEGG" id="ska:CP970_19195"/>
<dbReference type="NCBIfam" id="TIGR00666">
    <property type="entry name" value="PBP4"/>
    <property type="match status" value="1"/>
</dbReference>
<evidence type="ECO:0000256" key="1">
    <source>
        <dbReference type="ARBA" id="ARBA00006096"/>
    </source>
</evidence>
<dbReference type="OrthoDB" id="56883at2"/>
<dbReference type="Pfam" id="PF02113">
    <property type="entry name" value="Peptidase_S13"/>
    <property type="match status" value="2"/>
</dbReference>
<organism evidence="4 5">
    <name type="scientific">Streptomyces kanamyceticus</name>
    <dbReference type="NCBI Taxonomy" id="1967"/>
    <lineage>
        <taxon>Bacteria</taxon>
        <taxon>Bacillati</taxon>
        <taxon>Actinomycetota</taxon>
        <taxon>Actinomycetes</taxon>
        <taxon>Kitasatosporales</taxon>
        <taxon>Streptomycetaceae</taxon>
        <taxon>Streptomyces</taxon>
    </lineage>
</organism>
<evidence type="ECO:0000256" key="2">
    <source>
        <dbReference type="ARBA" id="ARBA00022801"/>
    </source>
</evidence>
<reference evidence="4 5" key="1">
    <citation type="submission" date="2017-09" db="EMBL/GenBank/DDBJ databases">
        <authorList>
            <person name="Lee N."/>
            <person name="Cho B.-K."/>
        </authorList>
    </citation>
    <scope>NUCLEOTIDE SEQUENCE [LARGE SCALE GENOMIC DNA]</scope>
    <source>
        <strain evidence="4 5">ATCC 12853</strain>
    </source>
</reference>
<dbReference type="PANTHER" id="PTHR30023">
    <property type="entry name" value="D-ALANYL-D-ALANINE CARBOXYPEPTIDASE"/>
    <property type="match status" value="1"/>
</dbReference>
<dbReference type="GO" id="GO:0000270">
    <property type="term" value="P:peptidoglycan metabolic process"/>
    <property type="evidence" value="ECO:0007669"/>
    <property type="project" value="TreeGrafter"/>
</dbReference>
<proteinExistence type="inferred from homology"/>
<comment type="similarity">
    <text evidence="1">Belongs to the peptidase S13 family.</text>
</comment>
<dbReference type="PANTHER" id="PTHR30023:SF0">
    <property type="entry name" value="PENICILLIN-SENSITIVE CARBOXYPEPTIDASE A"/>
    <property type="match status" value="1"/>
</dbReference>
<dbReference type="AlphaFoldDB" id="A0A5J6GCC0"/>
<dbReference type="GO" id="GO:0009002">
    <property type="term" value="F:serine-type D-Ala-D-Ala carboxypeptidase activity"/>
    <property type="evidence" value="ECO:0007669"/>
    <property type="project" value="UniProtKB-EC"/>
</dbReference>
<dbReference type="Gene3D" id="3.40.710.10">
    <property type="entry name" value="DD-peptidase/beta-lactamase superfamily"/>
    <property type="match status" value="2"/>
</dbReference>
<gene>
    <name evidence="4" type="primary">dacB</name>
    <name evidence="4" type="ORF">CP970_19195</name>
</gene>
<evidence type="ECO:0000313" key="5">
    <source>
        <dbReference type="Proteomes" id="UP000325529"/>
    </source>
</evidence>
<keyword evidence="2 4" id="KW-0378">Hydrolase</keyword>
<feature type="compositionally biased region" description="Basic and acidic residues" evidence="3">
    <location>
        <begin position="285"/>
        <end position="306"/>
    </location>
</feature>
<dbReference type="InterPro" id="IPR000667">
    <property type="entry name" value="Peptidase_S13"/>
</dbReference>
<evidence type="ECO:0000256" key="3">
    <source>
        <dbReference type="SAM" id="MobiDB-lite"/>
    </source>
</evidence>
<dbReference type="RefSeq" id="WP_079043668.1">
    <property type="nucleotide sequence ID" value="NZ_CP023699.1"/>
</dbReference>
<dbReference type="EMBL" id="CP023699">
    <property type="protein sequence ID" value="QEU92753.1"/>
    <property type="molecule type" value="Genomic_DNA"/>
</dbReference>
<dbReference type="GO" id="GO:0006508">
    <property type="term" value="P:proteolysis"/>
    <property type="evidence" value="ECO:0007669"/>
    <property type="project" value="InterPro"/>
</dbReference>
<keyword evidence="4" id="KW-0121">Carboxypeptidase</keyword>
<dbReference type="PRINTS" id="PR00922">
    <property type="entry name" value="DADACBPTASE3"/>
</dbReference>
<protein>
    <submittedName>
        <fullName evidence="4">D-alanyl-D-alanine carboxypeptidase/D-alanyl-D-alanine-endopeptidase</fullName>
        <ecNumber evidence="4">3.4.16.4</ecNumber>
    </submittedName>
</protein>
<keyword evidence="4" id="KW-0645">Protease</keyword>
<sequence length="507" mass="52228">MPELKPWQRPRQLWRQLPKPSAVKLPRVSGKLKTWQLTAGAATVGLAISAGAVAAAGPWDSSGQRTAERDWAASREAGGGADHGGRTPGRPPSAPSVLAGLGAPAGTAPVPTGRALADVLDPIMKDPALGPEKAAVVVDAASGKRVYGKDADKLLTPASTIKIATAVAALGSVGPDHRITTKTVIETDAPGTPEVVLVGGGDPTLTARKDGRYTDTAANLRTLAEDTARALKARDVDEVTLSYDTSLYSGPVPHPISPNENITPVSPLMVDEGRLDDSSSGPAPRTEDPAGDAVRKFEGFLKDHGIKTKGQPGPSKASGRAESLAKTESPPLSFLVERMLTHSDNDIAEHLARQTALAAKEPASFDGAGAATRAALDKLELPVGDAVFADGSGLDRADRASALLLTELLDRAADPARPELRSVLTGLPIAGFTGTLVDRYPKDSPGTGLVRAKTGTLTGVNTLSGTVVDADGRLLVFAFMTTGTTDAKAAQKALDSMASTVANCGCR</sequence>
<name>A0A5J6GCC0_STRKN</name>
<keyword evidence="5" id="KW-1185">Reference proteome</keyword>
<accession>A0A5J6GCC0</accession>
<dbReference type="Proteomes" id="UP000325529">
    <property type="component" value="Chromosome"/>
</dbReference>
<evidence type="ECO:0000313" key="4">
    <source>
        <dbReference type="EMBL" id="QEU92753.1"/>
    </source>
</evidence>
<feature type="region of interest" description="Disordered" evidence="3">
    <location>
        <begin position="55"/>
        <end position="105"/>
    </location>
</feature>